<protein>
    <recommendedName>
        <fullName evidence="1">Mos1 transposase HTH domain-containing protein</fullName>
    </recommendedName>
</protein>
<organism evidence="2 3">
    <name type="scientific">Ditylenchus destructor</name>
    <dbReference type="NCBI Taxonomy" id="166010"/>
    <lineage>
        <taxon>Eukaryota</taxon>
        <taxon>Metazoa</taxon>
        <taxon>Ecdysozoa</taxon>
        <taxon>Nematoda</taxon>
        <taxon>Chromadorea</taxon>
        <taxon>Rhabditida</taxon>
        <taxon>Tylenchina</taxon>
        <taxon>Tylenchomorpha</taxon>
        <taxon>Sphaerularioidea</taxon>
        <taxon>Anguinidae</taxon>
        <taxon>Anguininae</taxon>
        <taxon>Ditylenchus</taxon>
    </lineage>
</organism>
<reference evidence="2" key="1">
    <citation type="submission" date="2022-01" db="EMBL/GenBank/DDBJ databases">
        <title>Genome Sequence Resource for Two Populations of Ditylenchus destructor, the Migratory Endoparasitic Phytonematode.</title>
        <authorList>
            <person name="Zhang H."/>
            <person name="Lin R."/>
            <person name="Xie B."/>
        </authorList>
    </citation>
    <scope>NUCLEOTIDE SEQUENCE</scope>
    <source>
        <strain evidence="2">BazhouSP</strain>
    </source>
</reference>
<accession>A0AAD4NBX9</accession>
<evidence type="ECO:0000313" key="3">
    <source>
        <dbReference type="Proteomes" id="UP001201812"/>
    </source>
</evidence>
<name>A0AAD4NBX9_9BILA</name>
<dbReference type="Gene3D" id="1.10.10.1450">
    <property type="match status" value="1"/>
</dbReference>
<comment type="caution">
    <text evidence="2">The sequence shown here is derived from an EMBL/GenBank/DDBJ whole genome shotgun (WGS) entry which is preliminary data.</text>
</comment>
<dbReference type="Pfam" id="PF17906">
    <property type="entry name" value="HTH_48"/>
    <property type="match status" value="1"/>
</dbReference>
<proteinExistence type="predicted"/>
<dbReference type="EMBL" id="JAKKPZ010000007">
    <property type="protein sequence ID" value="KAI1719074.1"/>
    <property type="molecule type" value="Genomic_DNA"/>
</dbReference>
<dbReference type="InterPro" id="IPR041426">
    <property type="entry name" value="Mos1_HTH"/>
</dbReference>
<dbReference type="Proteomes" id="UP001201812">
    <property type="component" value="Unassembled WGS sequence"/>
</dbReference>
<gene>
    <name evidence="2" type="ORF">DdX_06198</name>
</gene>
<dbReference type="AlphaFoldDB" id="A0AAD4NBX9"/>
<evidence type="ECO:0000313" key="2">
    <source>
        <dbReference type="EMBL" id="KAI1719074.1"/>
    </source>
</evidence>
<keyword evidence="3" id="KW-1185">Reference proteome</keyword>
<sequence length="74" mass="8639">MRIELGHSVKEAIENINRADGAGNMSKTTAYEWFSDFKKNHIKIRDEKLSERSRDIKKAAVVNDVGDRWLQFSW</sequence>
<evidence type="ECO:0000259" key="1">
    <source>
        <dbReference type="Pfam" id="PF17906"/>
    </source>
</evidence>
<feature type="domain" description="Mos1 transposase HTH" evidence="1">
    <location>
        <begin position="5"/>
        <end position="40"/>
    </location>
</feature>